<dbReference type="Pfam" id="PF13692">
    <property type="entry name" value="Glyco_trans_1_4"/>
    <property type="match status" value="1"/>
</dbReference>
<keyword evidence="3" id="KW-1185">Reference proteome</keyword>
<dbReference type="InterPro" id="IPR028098">
    <property type="entry name" value="Glyco_trans_4-like_N"/>
</dbReference>
<name>A0A3A8J922_9BACT</name>
<protein>
    <submittedName>
        <fullName evidence="2">Glycosyltransferase</fullName>
    </submittedName>
</protein>
<evidence type="ECO:0000313" key="3">
    <source>
        <dbReference type="Proteomes" id="UP000268094"/>
    </source>
</evidence>
<reference evidence="3" key="1">
    <citation type="submission" date="2018-09" db="EMBL/GenBank/DDBJ databases">
        <authorList>
            <person name="Livingstone P.G."/>
            <person name="Whitworth D.E."/>
        </authorList>
    </citation>
    <scope>NUCLEOTIDE SEQUENCE [LARGE SCALE GENOMIC DNA]</scope>
    <source>
        <strain evidence="3">CA054A</strain>
    </source>
</reference>
<comment type="caution">
    <text evidence="2">The sequence shown here is derived from an EMBL/GenBank/DDBJ whole genome shotgun (WGS) entry which is preliminary data.</text>
</comment>
<dbReference type="SUPFAM" id="SSF53756">
    <property type="entry name" value="UDP-Glycosyltransferase/glycogen phosphorylase"/>
    <property type="match status" value="1"/>
</dbReference>
<keyword evidence="2" id="KW-0808">Transferase</keyword>
<dbReference type="EMBL" id="RAVZ01000030">
    <property type="protein sequence ID" value="RKG92189.1"/>
    <property type="molecule type" value="Genomic_DNA"/>
</dbReference>
<dbReference type="CDD" id="cd03801">
    <property type="entry name" value="GT4_PimA-like"/>
    <property type="match status" value="1"/>
</dbReference>
<proteinExistence type="predicted"/>
<sequence>MGWRDAFRTWHLFAIDGKASRDRWPLANGWLPSRWPRRGARGHIHLSPEADPASTVRRVLAILPYVPLPSDTGGTLRTLELVRALASRFSLDVLALHRPGNDAQGFTRWLGELGVPASRLHLVDMPRVAPGETLSSTRAFLRGTPLTYVRFTRQRLQEAFRRVMAERGPFDIIHFDHLHMAQLLPLARELNPSAHLVIDEHNVESQLLARMAPLSAAPLRPFLRWQFRRVERLERECVSQADSVLACSEVDAAQLRALGAKQVHVVPNGVKLPDFVPAETAGNDLVFVGSMDWWPNEDAVLRLAREVWPLVSSELAPGKLMVVGRSPSASVRALENERLVVTGSVPSVAPHLARALATAIPLRAGSGTRLKVLEAAAAGVPVVATRLAVEGLPMVEGEDVLLAESPQEFADALRRLRNDPDLCRKLAMNARRLAETFAWEGIGAGLGEIYQSASVMSGNMKKAVDTDIVQ</sequence>
<organism evidence="2 3">
    <name type="scientific">Corallococcus terminator</name>
    <dbReference type="NCBI Taxonomy" id="2316733"/>
    <lineage>
        <taxon>Bacteria</taxon>
        <taxon>Pseudomonadati</taxon>
        <taxon>Myxococcota</taxon>
        <taxon>Myxococcia</taxon>
        <taxon>Myxococcales</taxon>
        <taxon>Cystobacterineae</taxon>
        <taxon>Myxococcaceae</taxon>
        <taxon>Corallococcus</taxon>
    </lineage>
</organism>
<accession>A0A3A8J922</accession>
<dbReference type="Proteomes" id="UP000268094">
    <property type="component" value="Unassembled WGS sequence"/>
</dbReference>
<evidence type="ECO:0000313" key="2">
    <source>
        <dbReference type="EMBL" id="RKG92189.1"/>
    </source>
</evidence>
<gene>
    <name evidence="2" type="ORF">D7V88_07035</name>
</gene>
<dbReference type="AlphaFoldDB" id="A0A3A8J922"/>
<dbReference type="Pfam" id="PF13579">
    <property type="entry name" value="Glyco_trans_4_4"/>
    <property type="match status" value="1"/>
</dbReference>
<dbReference type="PANTHER" id="PTHR12526">
    <property type="entry name" value="GLYCOSYLTRANSFERASE"/>
    <property type="match status" value="1"/>
</dbReference>
<feature type="domain" description="Glycosyltransferase subfamily 4-like N-terminal" evidence="1">
    <location>
        <begin position="72"/>
        <end position="269"/>
    </location>
</feature>
<dbReference type="PANTHER" id="PTHR12526:SF600">
    <property type="entry name" value="GLYCOSYL TRANSFERASE GROUP 1"/>
    <property type="match status" value="1"/>
</dbReference>
<dbReference type="Gene3D" id="3.40.50.2000">
    <property type="entry name" value="Glycogen Phosphorylase B"/>
    <property type="match status" value="2"/>
</dbReference>
<evidence type="ECO:0000259" key="1">
    <source>
        <dbReference type="Pfam" id="PF13579"/>
    </source>
</evidence>
<dbReference type="GO" id="GO:0016757">
    <property type="term" value="F:glycosyltransferase activity"/>
    <property type="evidence" value="ECO:0007669"/>
    <property type="project" value="UniProtKB-ARBA"/>
</dbReference>